<evidence type="ECO:0000256" key="1">
    <source>
        <dbReference type="ARBA" id="ARBA00004141"/>
    </source>
</evidence>
<evidence type="ECO:0000313" key="6">
    <source>
        <dbReference type="EMBL" id="BDI07698.1"/>
    </source>
</evidence>
<dbReference type="InterPro" id="IPR002657">
    <property type="entry name" value="BilAc:Na_symport/Acr3"/>
</dbReference>
<keyword evidence="3 5" id="KW-1133">Transmembrane helix</keyword>
<dbReference type="RefSeq" id="WP_251970865.1">
    <property type="nucleotide sequence ID" value="NZ_AP025730.1"/>
</dbReference>
<evidence type="ECO:0008006" key="8">
    <source>
        <dbReference type="Google" id="ProtNLM"/>
    </source>
</evidence>
<dbReference type="PANTHER" id="PTHR10361">
    <property type="entry name" value="SODIUM-BILE ACID COTRANSPORTER"/>
    <property type="match status" value="1"/>
</dbReference>
<feature type="transmembrane region" description="Helical" evidence="5">
    <location>
        <begin position="75"/>
        <end position="96"/>
    </location>
</feature>
<feature type="transmembrane region" description="Helical" evidence="5">
    <location>
        <begin position="44"/>
        <end position="63"/>
    </location>
</feature>
<feature type="transmembrane region" description="Helical" evidence="5">
    <location>
        <begin position="178"/>
        <end position="196"/>
    </location>
</feature>
<proteinExistence type="predicted"/>
<dbReference type="InterPro" id="IPR004710">
    <property type="entry name" value="Bilac:Na_transpt"/>
</dbReference>
<organism evidence="6 7">
    <name type="scientific">Sphaerotilus microaerophilus</name>
    <dbReference type="NCBI Taxonomy" id="2914710"/>
    <lineage>
        <taxon>Bacteria</taxon>
        <taxon>Pseudomonadati</taxon>
        <taxon>Pseudomonadota</taxon>
        <taxon>Betaproteobacteria</taxon>
        <taxon>Burkholderiales</taxon>
        <taxon>Sphaerotilaceae</taxon>
        <taxon>Sphaerotilus</taxon>
    </lineage>
</organism>
<dbReference type="Gene3D" id="1.20.1530.20">
    <property type="match status" value="1"/>
</dbReference>
<dbReference type="Pfam" id="PF01758">
    <property type="entry name" value="SBF"/>
    <property type="match status" value="1"/>
</dbReference>
<evidence type="ECO:0000256" key="4">
    <source>
        <dbReference type="ARBA" id="ARBA00023136"/>
    </source>
</evidence>
<dbReference type="EMBL" id="AP025730">
    <property type="protein sequence ID" value="BDI07698.1"/>
    <property type="molecule type" value="Genomic_DNA"/>
</dbReference>
<accession>A0ABN6PUD0</accession>
<dbReference type="PANTHER" id="PTHR10361:SF24">
    <property type="entry name" value="P3 PROTEIN"/>
    <property type="match status" value="1"/>
</dbReference>
<keyword evidence="7" id="KW-1185">Reference proteome</keyword>
<feature type="transmembrane region" description="Helical" evidence="5">
    <location>
        <begin position="267"/>
        <end position="287"/>
    </location>
</feature>
<feature type="transmembrane region" description="Helical" evidence="5">
    <location>
        <begin position="103"/>
        <end position="125"/>
    </location>
</feature>
<dbReference type="InterPro" id="IPR038770">
    <property type="entry name" value="Na+/solute_symporter_sf"/>
</dbReference>
<keyword evidence="2 5" id="KW-0812">Transmembrane</keyword>
<feature type="transmembrane region" description="Helical" evidence="5">
    <location>
        <begin position="145"/>
        <end position="166"/>
    </location>
</feature>
<evidence type="ECO:0000256" key="2">
    <source>
        <dbReference type="ARBA" id="ARBA00022692"/>
    </source>
</evidence>
<evidence type="ECO:0000256" key="5">
    <source>
        <dbReference type="SAM" id="Phobius"/>
    </source>
</evidence>
<reference evidence="6" key="1">
    <citation type="submission" date="2022-04" db="EMBL/GenBank/DDBJ databases">
        <title>Whole genome sequence of Sphaerotilus sp. FB-5.</title>
        <authorList>
            <person name="Takeda M."/>
            <person name="Narihara S."/>
            <person name="Akimoto M."/>
            <person name="Akimoto R."/>
            <person name="Nishiyashiki S."/>
            <person name="Murakami T."/>
        </authorList>
    </citation>
    <scope>NUCLEOTIDE SEQUENCE</scope>
    <source>
        <strain evidence="6">FB-5</strain>
    </source>
</reference>
<feature type="transmembrane region" description="Helical" evidence="5">
    <location>
        <begin position="208"/>
        <end position="227"/>
    </location>
</feature>
<evidence type="ECO:0000256" key="3">
    <source>
        <dbReference type="ARBA" id="ARBA00022989"/>
    </source>
</evidence>
<gene>
    <name evidence="6" type="ORF">CATMQ487_46680</name>
</gene>
<evidence type="ECO:0000313" key="7">
    <source>
        <dbReference type="Proteomes" id="UP001057498"/>
    </source>
</evidence>
<sequence>MNAAPPSATITGVLLPLALAFIMLYLGLTLQLGDFRAVLRRPRALAVGLVGQMLMLPLLGWVVAELALSAGLPPVMAVGLMVLAACPGGVSSGLVTHLAGGDVALSIALTAVTSIAAMLSLPLVVDVALQHFMASGLSIDLPLAQMVRSVFLLTTLPVLIGMALRAWRPVRVRRIEPVAGRIATGLFLLIVLATFWSQRLVLAEHLGGVGLAALALNAAVLAGAWGLGSQAGLDRRDRIAVATECGLQNSALGIYVCVELLRQPAMSVPSVVYALLMNGGAIVFALLMRHRTGRHAGGAGAGA</sequence>
<feature type="transmembrane region" description="Helical" evidence="5">
    <location>
        <begin position="12"/>
        <end position="32"/>
    </location>
</feature>
<keyword evidence="4 5" id="KW-0472">Membrane</keyword>
<protein>
    <recommendedName>
        <fullName evidence="8">Bile acid:sodium symporter family protein</fullName>
    </recommendedName>
</protein>
<name>A0ABN6PUD0_9BURK</name>
<comment type="subcellular location">
    <subcellularLocation>
        <location evidence="1">Membrane</location>
        <topology evidence="1">Multi-pass membrane protein</topology>
    </subcellularLocation>
</comment>
<dbReference type="Proteomes" id="UP001057498">
    <property type="component" value="Chromosome"/>
</dbReference>